<evidence type="ECO:0000256" key="1">
    <source>
        <dbReference type="SAM" id="MobiDB-lite"/>
    </source>
</evidence>
<proteinExistence type="predicted"/>
<keyword evidence="2" id="KW-0472">Membrane</keyword>
<feature type="transmembrane region" description="Helical" evidence="2">
    <location>
        <begin position="65"/>
        <end position="90"/>
    </location>
</feature>
<keyword evidence="2" id="KW-0812">Transmembrane</keyword>
<sequence>MSTRPSFPRIKWYPHHLPTPPLNRHNLSPTHSQLQSLLPHPPPRRPLPVCPLLPLRHRHRPRPMLILSNLCSLFNPAFVPAFVLAFFRVLPPSTYSPSSSPPSLFPFFLPPLPSPPFFPSLLSCYNRYLPGGDPHIHTRPLRHSAHIRLHLLQKCEQCSKTCGSARDVVQCRVCAGVHLQERRRALCRGGRGGGCSRWRCLRCRAWWLRGGGYV</sequence>
<dbReference type="AlphaFoldDB" id="A0A6A5UWF8"/>
<keyword evidence="2" id="KW-1133">Transmembrane helix</keyword>
<name>A0A6A5UWF8_9PLEO</name>
<evidence type="ECO:0000256" key="2">
    <source>
        <dbReference type="SAM" id="Phobius"/>
    </source>
</evidence>
<evidence type="ECO:0000313" key="3">
    <source>
        <dbReference type="EMBL" id="KAF1967216.1"/>
    </source>
</evidence>
<protein>
    <submittedName>
        <fullName evidence="3">Uncharacterized protein</fullName>
    </submittedName>
</protein>
<organism evidence="3 4">
    <name type="scientific">Bimuria novae-zelandiae CBS 107.79</name>
    <dbReference type="NCBI Taxonomy" id="1447943"/>
    <lineage>
        <taxon>Eukaryota</taxon>
        <taxon>Fungi</taxon>
        <taxon>Dikarya</taxon>
        <taxon>Ascomycota</taxon>
        <taxon>Pezizomycotina</taxon>
        <taxon>Dothideomycetes</taxon>
        <taxon>Pleosporomycetidae</taxon>
        <taxon>Pleosporales</taxon>
        <taxon>Massarineae</taxon>
        <taxon>Didymosphaeriaceae</taxon>
        <taxon>Bimuria</taxon>
    </lineage>
</organism>
<reference evidence="3" key="1">
    <citation type="journal article" date="2020" name="Stud. Mycol.">
        <title>101 Dothideomycetes genomes: a test case for predicting lifestyles and emergence of pathogens.</title>
        <authorList>
            <person name="Haridas S."/>
            <person name="Albert R."/>
            <person name="Binder M."/>
            <person name="Bloem J."/>
            <person name="Labutti K."/>
            <person name="Salamov A."/>
            <person name="Andreopoulos B."/>
            <person name="Baker S."/>
            <person name="Barry K."/>
            <person name="Bills G."/>
            <person name="Bluhm B."/>
            <person name="Cannon C."/>
            <person name="Castanera R."/>
            <person name="Culley D."/>
            <person name="Daum C."/>
            <person name="Ezra D."/>
            <person name="Gonzalez J."/>
            <person name="Henrissat B."/>
            <person name="Kuo A."/>
            <person name="Liang C."/>
            <person name="Lipzen A."/>
            <person name="Lutzoni F."/>
            <person name="Magnuson J."/>
            <person name="Mondo S."/>
            <person name="Nolan M."/>
            <person name="Ohm R."/>
            <person name="Pangilinan J."/>
            <person name="Park H.-J."/>
            <person name="Ramirez L."/>
            <person name="Alfaro M."/>
            <person name="Sun H."/>
            <person name="Tritt A."/>
            <person name="Yoshinaga Y."/>
            <person name="Zwiers L.-H."/>
            <person name="Turgeon B."/>
            <person name="Goodwin S."/>
            <person name="Spatafora J."/>
            <person name="Crous P."/>
            <person name="Grigoriev I."/>
        </authorList>
    </citation>
    <scope>NUCLEOTIDE SEQUENCE</scope>
    <source>
        <strain evidence="3">CBS 107.79</strain>
    </source>
</reference>
<keyword evidence="4" id="KW-1185">Reference proteome</keyword>
<dbReference type="Proteomes" id="UP000800036">
    <property type="component" value="Unassembled WGS sequence"/>
</dbReference>
<feature type="region of interest" description="Disordered" evidence="1">
    <location>
        <begin position="23"/>
        <end position="42"/>
    </location>
</feature>
<evidence type="ECO:0000313" key="4">
    <source>
        <dbReference type="Proteomes" id="UP000800036"/>
    </source>
</evidence>
<gene>
    <name evidence="3" type="ORF">BU23DRAFT_301305</name>
</gene>
<accession>A0A6A5UWF8</accession>
<dbReference type="EMBL" id="ML976735">
    <property type="protein sequence ID" value="KAF1967216.1"/>
    <property type="molecule type" value="Genomic_DNA"/>
</dbReference>
<feature type="compositionally biased region" description="Polar residues" evidence="1">
    <location>
        <begin position="25"/>
        <end position="36"/>
    </location>
</feature>